<dbReference type="PANTHER" id="PTHR34071">
    <property type="entry name" value="5-NITROIMIDAZOLE ANTIBIOTICS RESISTANCE PROTEIN, NIMA-FAMILY-RELATED PROTEIN-RELATED"/>
    <property type="match status" value="1"/>
</dbReference>
<keyword evidence="2" id="KW-1185">Reference proteome</keyword>
<dbReference type="SUPFAM" id="SSF50475">
    <property type="entry name" value="FMN-binding split barrel"/>
    <property type="match status" value="1"/>
</dbReference>
<dbReference type="Proteomes" id="UP000602395">
    <property type="component" value="Unassembled WGS sequence"/>
</dbReference>
<evidence type="ECO:0000313" key="2">
    <source>
        <dbReference type="Proteomes" id="UP000602395"/>
    </source>
</evidence>
<reference evidence="1 2" key="1">
    <citation type="submission" date="2020-09" db="EMBL/GenBank/DDBJ databases">
        <title>Novel species in genus Gordonia.</title>
        <authorList>
            <person name="Zhang G."/>
        </authorList>
    </citation>
    <scope>NUCLEOTIDE SEQUENCE [LARGE SCALE GENOMIC DNA]</scope>
    <source>
        <strain evidence="1 2">ON-33</strain>
    </source>
</reference>
<dbReference type="InterPro" id="IPR012349">
    <property type="entry name" value="Split_barrel_FMN-bd"/>
</dbReference>
<accession>A0ABR7W8U9</accession>
<proteinExistence type="predicted"/>
<evidence type="ECO:0000313" key="1">
    <source>
        <dbReference type="EMBL" id="MBD1319250.1"/>
    </source>
</evidence>
<dbReference type="EMBL" id="JACWMS010000001">
    <property type="protein sequence ID" value="MBD1319250.1"/>
    <property type="molecule type" value="Genomic_DNA"/>
</dbReference>
<gene>
    <name evidence="1" type="ORF">IDF66_06610</name>
</gene>
<dbReference type="Pfam" id="PF12900">
    <property type="entry name" value="Pyridox_ox_2"/>
    <property type="match status" value="1"/>
</dbReference>
<name>A0ABR7W8U9_9ACTN</name>
<protein>
    <submittedName>
        <fullName evidence="1">Pyridoxamine 5'-phosphate oxidase family protein</fullName>
    </submittedName>
</protein>
<dbReference type="PANTHER" id="PTHR34071:SF2">
    <property type="entry name" value="FLAVIN-NUCLEOTIDE-BINDING PROTEIN"/>
    <property type="match status" value="1"/>
</dbReference>
<sequence length="216" mass="22852">MSDGPDLASLTRKPDRAGDRALLDEVLHEAHVGVLSTVSDDGFPWSVPMLVARDGDRLLIHGSSGAGALRQVAAGAAATFTAFVVDGLVVAGTLFDHSMNYRSVVVRGTLERVDPADAARALDVFSDTVLPGRSAEVRDHTRKELSATVILALPIVDGQWLAKARSGGPGPDADAVGWTGHIPMRIVYDEPVTETHGELPASVAGLYRQKTNRSQP</sequence>
<dbReference type="InterPro" id="IPR024747">
    <property type="entry name" value="Pyridox_Oxase-rel"/>
</dbReference>
<dbReference type="Gene3D" id="2.30.110.10">
    <property type="entry name" value="Electron Transport, Fmn-binding Protein, Chain A"/>
    <property type="match status" value="1"/>
</dbReference>
<comment type="caution">
    <text evidence="1">The sequence shown here is derived from an EMBL/GenBank/DDBJ whole genome shotgun (WGS) entry which is preliminary data.</text>
</comment>
<organism evidence="1 2">
    <name type="scientific">Gordonia hankookensis</name>
    <dbReference type="NCBI Taxonomy" id="589403"/>
    <lineage>
        <taxon>Bacteria</taxon>
        <taxon>Bacillati</taxon>
        <taxon>Actinomycetota</taxon>
        <taxon>Actinomycetes</taxon>
        <taxon>Mycobacteriales</taxon>
        <taxon>Gordoniaceae</taxon>
        <taxon>Gordonia</taxon>
    </lineage>
</organism>